<dbReference type="Proteomes" id="UP000602076">
    <property type="component" value="Unassembled WGS sequence"/>
</dbReference>
<dbReference type="NCBIfam" id="NF010191">
    <property type="entry name" value="PRK13670.1"/>
    <property type="match status" value="1"/>
</dbReference>
<dbReference type="EC" id="6.3.4.-" evidence="3"/>
<dbReference type="AlphaFoldDB" id="A0A927H9F7"/>
<gene>
    <name evidence="3" type="primary">tmcAL</name>
    <name evidence="4" type="ORF">IEO70_00415</name>
</gene>
<name>A0A927H9F7_9BACI</name>
<keyword evidence="5" id="KW-1185">Reference proteome</keyword>
<sequence>MKAVGLIVEYNPFHNGHLYHVQQSRKQHGADCVIAVMSGSFLQRGEPAIVNKWSRAAMALHNGVDLVIELPYIYSTQHAEHFAFGAVSLLEAMKCDSFCFGSENGSISSFKQLYDIMAQYEEPLNELIRQYSKEGNSYPRAFSLALQSLNIKLENDIDLAMPNNILGFQYVRAGLANNYHIRPSLINRVAAHYHDSALPSGHIASATSIRKALMDEVAEDVQSFMPAFSWNELNEYAVKNNLLHSWEQYWPFLQYTLVSHSAEQLSQIYEVEEGIQHRLKEAALLSESFEQFMANVKTKRYTYTRIQRICIHILNNVSKQKMKQLMHKPSYIRILGFTDKGRQYLSEKKKQIELPIVTKPGSFTDEGLALDIHAATIHSLPLPYEQRRQVLQREYKQPIILKKACL</sequence>
<comment type="function">
    <text evidence="3">Catalyzes the formation of N(4)-acetylcytidine (ac(4)C) at the wobble position of elongator tRNA(Met), using acetate and ATP as substrates. First activates an acetate ion to form acetyladenylate (Ac-AMP) and then transfers the acetyl group to tRNA to form ac(4)C34.</text>
</comment>
<dbReference type="GO" id="GO:0005737">
    <property type="term" value="C:cytoplasm"/>
    <property type="evidence" value="ECO:0007669"/>
    <property type="project" value="UniProtKB-SubCell"/>
</dbReference>
<reference evidence="4" key="1">
    <citation type="submission" date="2020-09" db="EMBL/GenBank/DDBJ databases">
        <title>Bacillus faecalis sp. nov., a moderately halophilic bacterium isolated from cow faeces.</title>
        <authorList>
            <person name="Jiang L."/>
            <person name="Lee J."/>
        </authorList>
    </citation>
    <scope>NUCLEOTIDE SEQUENCE</scope>
    <source>
        <strain evidence="4">AGMB 02131</strain>
    </source>
</reference>
<feature type="binding site" evidence="3">
    <location>
        <position position="101"/>
    </location>
    <ligand>
        <name>ATP</name>
        <dbReference type="ChEBI" id="CHEBI:30616"/>
    </ligand>
</feature>
<accession>A0A927H9F7</accession>
<dbReference type="Pfam" id="PF05636">
    <property type="entry name" value="HIGH_NTase1"/>
    <property type="match status" value="1"/>
</dbReference>
<evidence type="ECO:0000256" key="1">
    <source>
        <dbReference type="ARBA" id="ARBA00022598"/>
    </source>
</evidence>
<keyword evidence="3" id="KW-0694">RNA-binding</keyword>
<dbReference type="HAMAP" id="MF_01539">
    <property type="entry name" value="TmcAL"/>
    <property type="match status" value="1"/>
</dbReference>
<dbReference type="PANTHER" id="PTHR37825:SF1">
    <property type="entry name" value="TRNA(MET) CYTIDINE ACETATE LIGASE"/>
    <property type="match status" value="1"/>
</dbReference>
<dbReference type="InterPro" id="IPR014729">
    <property type="entry name" value="Rossmann-like_a/b/a_fold"/>
</dbReference>
<feature type="binding site" evidence="3">
    <location>
        <position position="188"/>
    </location>
    <ligand>
        <name>ATP</name>
        <dbReference type="ChEBI" id="CHEBI:30616"/>
    </ligand>
</feature>
<keyword evidence="3" id="KW-0963">Cytoplasm</keyword>
<keyword evidence="3" id="KW-0547">Nucleotide-binding</keyword>
<evidence type="ECO:0000256" key="2">
    <source>
        <dbReference type="ARBA" id="ARBA00022694"/>
    </source>
</evidence>
<comment type="catalytic activity">
    <reaction evidence="3">
        <text>cytidine(34) in elongator tRNA(Met) + acetate + ATP = N(4)-acetylcytidine(34) in elongator tRNA(Met) + AMP + diphosphate</text>
        <dbReference type="Rhea" id="RHEA:58144"/>
        <dbReference type="Rhea" id="RHEA-COMP:10693"/>
        <dbReference type="Rhea" id="RHEA-COMP:10694"/>
        <dbReference type="ChEBI" id="CHEBI:30089"/>
        <dbReference type="ChEBI" id="CHEBI:30616"/>
        <dbReference type="ChEBI" id="CHEBI:33019"/>
        <dbReference type="ChEBI" id="CHEBI:74900"/>
        <dbReference type="ChEBI" id="CHEBI:82748"/>
        <dbReference type="ChEBI" id="CHEBI:456215"/>
    </reaction>
</comment>
<feature type="binding site" evidence="3">
    <location>
        <begin position="7"/>
        <end position="20"/>
    </location>
    <ligand>
        <name>ATP</name>
        <dbReference type="ChEBI" id="CHEBI:30616"/>
    </ligand>
</feature>
<evidence type="ECO:0000256" key="3">
    <source>
        <dbReference type="HAMAP-Rule" id="MF_01539"/>
    </source>
</evidence>
<keyword evidence="2 3" id="KW-0819">tRNA processing</keyword>
<keyword evidence="1 3" id="KW-0436">Ligase</keyword>
<dbReference type="GO" id="GO:0006400">
    <property type="term" value="P:tRNA modification"/>
    <property type="evidence" value="ECO:0007669"/>
    <property type="project" value="UniProtKB-UniRule"/>
</dbReference>
<comment type="similarity">
    <text evidence="3">Belongs to the TmcAL family.</text>
</comment>
<comment type="caution">
    <text evidence="3">Lacks conserved residue(s) required for the propagation of feature annotation.</text>
</comment>
<dbReference type="EMBL" id="JACXSI010000001">
    <property type="protein sequence ID" value="MBD3106839.1"/>
    <property type="molecule type" value="Genomic_DNA"/>
</dbReference>
<dbReference type="InterPro" id="IPR008513">
    <property type="entry name" value="tRNA(Met)_cyd_acetate_ligase"/>
</dbReference>
<keyword evidence="3" id="KW-0067">ATP-binding</keyword>
<dbReference type="PANTHER" id="PTHR37825">
    <property type="entry name" value="TRNA(MET) CYTIDINE ACETATE LIGASE"/>
    <property type="match status" value="1"/>
</dbReference>
<keyword evidence="3" id="KW-0820">tRNA-binding</keyword>
<evidence type="ECO:0000313" key="4">
    <source>
        <dbReference type="EMBL" id="MBD3106839.1"/>
    </source>
</evidence>
<comment type="caution">
    <text evidence="4">The sequence shown here is derived from an EMBL/GenBank/DDBJ whole genome shotgun (WGS) entry which is preliminary data.</text>
</comment>
<evidence type="ECO:0000313" key="5">
    <source>
        <dbReference type="Proteomes" id="UP000602076"/>
    </source>
</evidence>
<dbReference type="Gene3D" id="3.40.50.620">
    <property type="entry name" value="HUPs"/>
    <property type="match status" value="1"/>
</dbReference>
<dbReference type="RefSeq" id="WP_190996385.1">
    <property type="nucleotide sequence ID" value="NZ_JACXSI010000001.1"/>
</dbReference>
<dbReference type="GO" id="GO:0005524">
    <property type="term" value="F:ATP binding"/>
    <property type="evidence" value="ECO:0007669"/>
    <property type="project" value="UniProtKB-KW"/>
</dbReference>
<proteinExistence type="inferred from homology"/>
<organism evidence="4 5">
    <name type="scientific">Peribacillus faecalis</name>
    <dbReference type="NCBI Taxonomy" id="2772559"/>
    <lineage>
        <taxon>Bacteria</taxon>
        <taxon>Bacillati</taxon>
        <taxon>Bacillota</taxon>
        <taxon>Bacilli</taxon>
        <taxon>Bacillales</taxon>
        <taxon>Bacillaceae</taxon>
        <taxon>Peribacillus</taxon>
    </lineage>
</organism>
<dbReference type="GO" id="GO:0016879">
    <property type="term" value="F:ligase activity, forming carbon-nitrogen bonds"/>
    <property type="evidence" value="ECO:0007669"/>
    <property type="project" value="UniProtKB-UniRule"/>
</dbReference>
<feature type="binding site" evidence="3">
    <location>
        <position position="163"/>
    </location>
    <ligand>
        <name>ATP</name>
        <dbReference type="ChEBI" id="CHEBI:30616"/>
    </ligand>
</feature>
<comment type="subcellular location">
    <subcellularLocation>
        <location evidence="3">Cytoplasm</location>
    </subcellularLocation>
</comment>
<protein>
    <recommendedName>
        <fullName evidence="3">tRNA(Met) cytidine acetate ligase</fullName>
        <ecNumber evidence="3">6.3.4.-</ecNumber>
    </recommendedName>
</protein>
<dbReference type="GO" id="GO:0000049">
    <property type="term" value="F:tRNA binding"/>
    <property type="evidence" value="ECO:0007669"/>
    <property type="project" value="UniProtKB-KW"/>
</dbReference>
<dbReference type="SUPFAM" id="SSF52374">
    <property type="entry name" value="Nucleotidylyl transferase"/>
    <property type="match status" value="1"/>
</dbReference>